<feature type="region of interest" description="Disordered" evidence="1">
    <location>
        <begin position="1"/>
        <end position="29"/>
    </location>
</feature>
<name>A0A8J2P1B8_9HEXA</name>
<evidence type="ECO:0000313" key="2">
    <source>
        <dbReference type="EMBL" id="CAG7728225.1"/>
    </source>
</evidence>
<dbReference type="EMBL" id="CAJVCH010160293">
    <property type="protein sequence ID" value="CAG7728225.1"/>
    <property type="molecule type" value="Genomic_DNA"/>
</dbReference>
<dbReference type="Proteomes" id="UP000708208">
    <property type="component" value="Unassembled WGS sequence"/>
</dbReference>
<organism evidence="2 3">
    <name type="scientific">Allacma fusca</name>
    <dbReference type="NCBI Taxonomy" id="39272"/>
    <lineage>
        <taxon>Eukaryota</taxon>
        <taxon>Metazoa</taxon>
        <taxon>Ecdysozoa</taxon>
        <taxon>Arthropoda</taxon>
        <taxon>Hexapoda</taxon>
        <taxon>Collembola</taxon>
        <taxon>Symphypleona</taxon>
        <taxon>Sminthuridae</taxon>
        <taxon>Allacma</taxon>
    </lineage>
</organism>
<evidence type="ECO:0000313" key="3">
    <source>
        <dbReference type="Proteomes" id="UP000708208"/>
    </source>
</evidence>
<feature type="non-terminal residue" evidence="2">
    <location>
        <position position="29"/>
    </location>
</feature>
<evidence type="ECO:0000256" key="1">
    <source>
        <dbReference type="SAM" id="MobiDB-lite"/>
    </source>
</evidence>
<keyword evidence="3" id="KW-1185">Reference proteome</keyword>
<feature type="non-terminal residue" evidence="2">
    <location>
        <position position="1"/>
    </location>
</feature>
<feature type="compositionally biased region" description="Polar residues" evidence="1">
    <location>
        <begin position="1"/>
        <end position="15"/>
    </location>
</feature>
<protein>
    <submittedName>
        <fullName evidence="2">Uncharacterized protein</fullName>
    </submittedName>
</protein>
<sequence>RSAIRSSGYSLSQQRRGTKVPKTIGTKKG</sequence>
<accession>A0A8J2P1B8</accession>
<reference evidence="2" key="1">
    <citation type="submission" date="2021-06" db="EMBL/GenBank/DDBJ databases">
        <authorList>
            <person name="Hodson N. C."/>
            <person name="Mongue J. A."/>
            <person name="Jaron S. K."/>
        </authorList>
    </citation>
    <scope>NUCLEOTIDE SEQUENCE</scope>
</reference>
<comment type="caution">
    <text evidence="2">The sequence shown here is derived from an EMBL/GenBank/DDBJ whole genome shotgun (WGS) entry which is preliminary data.</text>
</comment>
<proteinExistence type="predicted"/>
<gene>
    <name evidence="2" type="ORF">AFUS01_LOCUS17021</name>
</gene>
<dbReference type="AlphaFoldDB" id="A0A8J2P1B8"/>